<protein>
    <submittedName>
        <fullName evidence="1">Uncharacterized protein</fullName>
    </submittedName>
</protein>
<organism evidence="1">
    <name type="scientific">uncultured Caudovirales phage</name>
    <dbReference type="NCBI Taxonomy" id="2100421"/>
    <lineage>
        <taxon>Viruses</taxon>
        <taxon>Duplodnaviria</taxon>
        <taxon>Heunggongvirae</taxon>
        <taxon>Uroviricota</taxon>
        <taxon>Caudoviricetes</taxon>
        <taxon>Peduoviridae</taxon>
        <taxon>Maltschvirus</taxon>
        <taxon>Maltschvirus maltsch</taxon>
    </lineage>
</organism>
<reference evidence="1" key="1">
    <citation type="submission" date="2020-05" db="EMBL/GenBank/DDBJ databases">
        <authorList>
            <person name="Chiriac C."/>
            <person name="Salcher M."/>
            <person name="Ghai R."/>
            <person name="Kavagutti S V."/>
        </authorList>
    </citation>
    <scope>NUCLEOTIDE SEQUENCE</scope>
</reference>
<sequence>MENTIQEGVARIGHGNKLHPAYISEKGFLFFRCRCGGTSNGWAAHKAKFFSQSEYPNLTRTCGVR</sequence>
<gene>
    <name evidence="1" type="ORF">UFOVP367_37</name>
</gene>
<evidence type="ECO:0000313" key="1">
    <source>
        <dbReference type="EMBL" id="CAB5222752.1"/>
    </source>
</evidence>
<proteinExistence type="predicted"/>
<name>A0A6J7X188_9CAUD</name>
<dbReference type="EMBL" id="LR798310">
    <property type="protein sequence ID" value="CAB5222752.1"/>
    <property type="molecule type" value="Genomic_DNA"/>
</dbReference>
<accession>A0A6J7X188</accession>